<keyword evidence="10" id="KW-1185">Reference proteome</keyword>
<evidence type="ECO:0000256" key="2">
    <source>
        <dbReference type="ARBA" id="ARBA00009142"/>
    </source>
</evidence>
<feature type="transmembrane region" description="Helical" evidence="8">
    <location>
        <begin position="230"/>
        <end position="249"/>
    </location>
</feature>
<evidence type="ECO:0000256" key="7">
    <source>
        <dbReference type="ARBA" id="ARBA00023136"/>
    </source>
</evidence>
<proteinExistence type="inferred from homology"/>
<evidence type="ECO:0000256" key="6">
    <source>
        <dbReference type="ARBA" id="ARBA00022989"/>
    </source>
</evidence>
<evidence type="ECO:0000256" key="5">
    <source>
        <dbReference type="ARBA" id="ARBA00022692"/>
    </source>
</evidence>
<keyword evidence="7 8" id="KW-0472">Membrane</keyword>
<dbReference type="PANTHER" id="PTHR30269:SF37">
    <property type="entry name" value="MEMBRANE TRANSPORTER PROTEIN"/>
    <property type="match status" value="1"/>
</dbReference>
<evidence type="ECO:0000256" key="1">
    <source>
        <dbReference type="ARBA" id="ARBA00004651"/>
    </source>
</evidence>
<organism evidence="9 10">
    <name type="scientific">Polynucleobacter hirudinilacicola</name>
    <dbReference type="NCBI Taxonomy" id="1743166"/>
    <lineage>
        <taxon>Bacteria</taxon>
        <taxon>Pseudomonadati</taxon>
        <taxon>Pseudomonadota</taxon>
        <taxon>Betaproteobacteria</taxon>
        <taxon>Burkholderiales</taxon>
        <taxon>Burkholderiaceae</taxon>
        <taxon>Polynucleobacter</taxon>
    </lineage>
</organism>
<gene>
    <name evidence="9" type="ORF">B6A14_04160</name>
</gene>
<dbReference type="OrthoDB" id="7843147at2"/>
<evidence type="ECO:0000313" key="9">
    <source>
        <dbReference type="EMBL" id="OWF66393.1"/>
    </source>
</evidence>
<dbReference type="EMBL" id="NAIA01000002">
    <property type="protein sequence ID" value="OWF66393.1"/>
    <property type="molecule type" value="Genomic_DNA"/>
</dbReference>
<feature type="transmembrane region" description="Helical" evidence="8">
    <location>
        <begin position="75"/>
        <end position="93"/>
    </location>
</feature>
<evidence type="ECO:0000256" key="4">
    <source>
        <dbReference type="ARBA" id="ARBA00022475"/>
    </source>
</evidence>
<protein>
    <recommendedName>
        <fullName evidence="8">Probable membrane transporter protein</fullName>
    </recommendedName>
</protein>
<dbReference type="AlphaFoldDB" id="A0A210RZF4"/>
<keyword evidence="6 8" id="KW-1133">Transmembrane helix</keyword>
<feature type="transmembrane region" description="Helical" evidence="8">
    <location>
        <begin position="195"/>
        <end position="218"/>
    </location>
</feature>
<evidence type="ECO:0000313" key="10">
    <source>
        <dbReference type="Proteomes" id="UP000196880"/>
    </source>
</evidence>
<name>A0A210RZF4_9BURK</name>
<dbReference type="PANTHER" id="PTHR30269">
    <property type="entry name" value="TRANSMEMBRANE PROTEIN YFCA"/>
    <property type="match status" value="1"/>
</dbReference>
<feature type="transmembrane region" description="Helical" evidence="8">
    <location>
        <begin position="6"/>
        <end position="25"/>
    </location>
</feature>
<comment type="caution">
    <text evidence="9">The sequence shown here is derived from an EMBL/GenBank/DDBJ whole genome shotgun (WGS) entry which is preliminary data.</text>
</comment>
<evidence type="ECO:0000256" key="3">
    <source>
        <dbReference type="ARBA" id="ARBA00022448"/>
    </source>
</evidence>
<accession>A0A210RZF4</accession>
<dbReference type="Pfam" id="PF01925">
    <property type="entry name" value="TauE"/>
    <property type="match status" value="1"/>
</dbReference>
<dbReference type="GO" id="GO:0005886">
    <property type="term" value="C:plasma membrane"/>
    <property type="evidence" value="ECO:0007669"/>
    <property type="project" value="UniProtKB-SubCell"/>
</dbReference>
<dbReference type="InterPro" id="IPR002781">
    <property type="entry name" value="TM_pro_TauE-like"/>
</dbReference>
<comment type="similarity">
    <text evidence="2 8">Belongs to the 4-toluene sulfonate uptake permease (TSUP) (TC 2.A.102) family.</text>
</comment>
<feature type="transmembrane region" description="Helical" evidence="8">
    <location>
        <begin position="139"/>
        <end position="158"/>
    </location>
</feature>
<feature type="transmembrane region" description="Helical" evidence="8">
    <location>
        <begin position="37"/>
        <end position="63"/>
    </location>
</feature>
<comment type="subcellular location">
    <subcellularLocation>
        <location evidence="1 8">Cell membrane</location>
        <topology evidence="1 8">Multi-pass membrane protein</topology>
    </subcellularLocation>
</comment>
<dbReference type="Proteomes" id="UP000196880">
    <property type="component" value="Unassembled WGS sequence"/>
</dbReference>
<keyword evidence="4 8" id="KW-1003">Cell membrane</keyword>
<keyword evidence="5 8" id="KW-0812">Transmembrane</keyword>
<sequence length="250" mass="27154">MILENLASICLLIFAAFFGGFIRRLSGFGGALIMTPLLMWIFPIPFLIPIVMCSEVFGGALLSRHWKLHPGDRSRLWYMLIFSAIFLPLGIWLSGFIPLVVLKSATSGVILFFASYLLLKPHIQLNATRFLDGLAGGLSGLLLGSCGIGGPPAALYLNSTNQAFDRTRSLLSQFVSGISVFAIAAASLMGGGIDWLIYLLPAIPVYWLGMRLANSVLAAHAISDSDLKRLCLFLLIANAGFNLLLLFIFK</sequence>
<feature type="transmembrane region" description="Helical" evidence="8">
    <location>
        <begin position="170"/>
        <end position="189"/>
    </location>
</feature>
<dbReference type="InterPro" id="IPR052017">
    <property type="entry name" value="TSUP"/>
</dbReference>
<keyword evidence="3" id="KW-0813">Transport</keyword>
<evidence type="ECO:0000256" key="8">
    <source>
        <dbReference type="RuleBase" id="RU363041"/>
    </source>
</evidence>
<reference evidence="9 10" key="1">
    <citation type="submission" date="2017-03" db="EMBL/GenBank/DDBJ databases">
        <title>New species Polynucleobacter sp. MWH-EgelM1-30-B4.</title>
        <authorList>
            <person name="Hahn M.W."/>
        </authorList>
    </citation>
    <scope>NUCLEOTIDE SEQUENCE [LARGE SCALE GENOMIC DNA]</scope>
    <source>
        <strain evidence="9 10">MWH-EgelM1-30-B4</strain>
    </source>
</reference>